<feature type="transmembrane region" description="Helical" evidence="2">
    <location>
        <begin position="668"/>
        <end position="685"/>
    </location>
</feature>
<feature type="compositionally biased region" description="Basic and acidic residues" evidence="1">
    <location>
        <begin position="611"/>
        <end position="634"/>
    </location>
</feature>
<dbReference type="SUPFAM" id="SSF49373">
    <property type="entry name" value="Invasin/intimin cell-adhesion fragments"/>
    <property type="match status" value="1"/>
</dbReference>
<dbReference type="InterPro" id="IPR008964">
    <property type="entry name" value="Invasin/intimin_cell_adhesion"/>
</dbReference>
<proteinExistence type="predicted"/>
<feature type="region of interest" description="Disordered" evidence="1">
    <location>
        <begin position="608"/>
        <end position="658"/>
    </location>
</feature>
<evidence type="ECO:0000256" key="2">
    <source>
        <dbReference type="SAM" id="Phobius"/>
    </source>
</evidence>
<keyword evidence="2" id="KW-0472">Membrane</keyword>
<sequence>MKKRIQIVIITFITLLSVSGFYYKDTIQADEMMQWDTMIQKLELLETYAEEYCEANNKPLTNVDGLVTNYIRSTRYTGWTWTALAGGVDTEFATYVNNQSAIDNVQVSDLKAINDITTPSGEVIDYTHMFATMATIQKGGNINGDVGGWGGDYSTLAKDVMNATSNSTDYDILYSKASELFRGSSSFGEADWISDLDAYLIMQQRSSGESFATIMDNYYQAVTETSRISAFAQSRIGLDRDSTIEDFRTIVYTLLDNPSNGYLQILHSTNGIATNATLKKATSDAIADYMYSVIGVSEIETTSSVEVGYQDVIALSYTIKPLTAADTTVSFVSNDLSVATVDASGNVYGISAGQTTITITAANGITRTVTVDVIPKYTVTFDYGTLGHDGNEQTTVSTVYLEGDVFVGPQTPMLNDDSYEFDYWLDINSNQKVNGFPLTVDEDSSYQAVYRKREVKTYTVKHYMEQEDGSYKLEEAESKSGYVDSSVNADGNSYAGYTVDYDNTDTQRTGVLESSSELTLALYYKANTDTKYVSKYYLQQEDGTYKLVDEITSAGTTGHTVSASFESYEDYVLDLFHSDTIVSGKINGDESLVLKLYYKMNKPIVDIPKPPVDKEKPIDNSDDKTTDNVVDKSTDSTTAQVGKDAESKPSTSPALVAPGTGDYTDSSMYYGMFILSGSILCLNLFRRKVKQ</sequence>
<accession>A0ABU0E2X0</accession>
<dbReference type="SMART" id="SM00635">
    <property type="entry name" value="BID_2"/>
    <property type="match status" value="1"/>
</dbReference>
<reference evidence="4 5" key="1">
    <citation type="submission" date="2023-07" db="EMBL/GenBank/DDBJ databases">
        <title>Genomic Encyclopedia of Type Strains, Phase IV (KMG-IV): sequencing the most valuable type-strain genomes for metagenomic binning, comparative biology and taxonomic classification.</title>
        <authorList>
            <person name="Goeker M."/>
        </authorList>
    </citation>
    <scope>NUCLEOTIDE SEQUENCE [LARGE SCALE GENOMIC DNA]</scope>
    <source>
        <strain evidence="4 5">DSM 16784</strain>
    </source>
</reference>
<dbReference type="Gene3D" id="2.60.40.1080">
    <property type="match status" value="1"/>
</dbReference>
<feature type="domain" description="BIG2" evidence="3">
    <location>
        <begin position="292"/>
        <end position="371"/>
    </location>
</feature>
<keyword evidence="2" id="KW-0812">Transmembrane</keyword>
<comment type="caution">
    <text evidence="4">The sequence shown here is derived from an EMBL/GenBank/DDBJ whole genome shotgun (WGS) entry which is preliminary data.</text>
</comment>
<dbReference type="RefSeq" id="WP_307407800.1">
    <property type="nucleotide sequence ID" value="NZ_JAUSUR010000003.1"/>
</dbReference>
<evidence type="ECO:0000256" key="1">
    <source>
        <dbReference type="SAM" id="MobiDB-lite"/>
    </source>
</evidence>
<dbReference type="Pfam" id="PF02368">
    <property type="entry name" value="Big_2"/>
    <property type="match status" value="1"/>
</dbReference>
<name>A0ABU0E2X0_9FIRM</name>
<dbReference type="Proteomes" id="UP001230220">
    <property type="component" value="Unassembled WGS sequence"/>
</dbReference>
<organism evidence="4 5">
    <name type="scientific">Breznakia pachnodae</name>
    <dbReference type="NCBI Taxonomy" id="265178"/>
    <lineage>
        <taxon>Bacteria</taxon>
        <taxon>Bacillati</taxon>
        <taxon>Bacillota</taxon>
        <taxon>Erysipelotrichia</taxon>
        <taxon>Erysipelotrichales</taxon>
        <taxon>Erysipelotrichaceae</taxon>
        <taxon>Breznakia</taxon>
    </lineage>
</organism>
<keyword evidence="5" id="KW-1185">Reference proteome</keyword>
<evidence type="ECO:0000313" key="4">
    <source>
        <dbReference type="EMBL" id="MDQ0361243.1"/>
    </source>
</evidence>
<dbReference type="EMBL" id="JAUSUR010000003">
    <property type="protein sequence ID" value="MDQ0361243.1"/>
    <property type="molecule type" value="Genomic_DNA"/>
</dbReference>
<protein>
    <recommendedName>
        <fullName evidence="3">BIG2 domain-containing protein</fullName>
    </recommendedName>
</protein>
<gene>
    <name evidence="4" type="ORF">J2S15_001990</name>
</gene>
<evidence type="ECO:0000313" key="5">
    <source>
        <dbReference type="Proteomes" id="UP001230220"/>
    </source>
</evidence>
<keyword evidence="2" id="KW-1133">Transmembrane helix</keyword>
<dbReference type="InterPro" id="IPR003343">
    <property type="entry name" value="Big_2"/>
</dbReference>
<evidence type="ECO:0000259" key="3">
    <source>
        <dbReference type="SMART" id="SM00635"/>
    </source>
</evidence>